<feature type="region of interest" description="Disordered" evidence="7">
    <location>
        <begin position="295"/>
        <end position="442"/>
    </location>
</feature>
<feature type="region of interest" description="Disordered" evidence="7">
    <location>
        <begin position="76"/>
        <end position="101"/>
    </location>
</feature>
<comment type="caution">
    <text evidence="8">The sequence shown here is derived from an EMBL/GenBank/DDBJ whole genome shotgun (WGS) entry which is preliminary data.</text>
</comment>
<evidence type="ECO:0000256" key="6">
    <source>
        <dbReference type="ARBA" id="ARBA00024695"/>
    </source>
</evidence>
<accession>A0A8H6VXT9</accession>
<feature type="region of interest" description="Disordered" evidence="7">
    <location>
        <begin position="846"/>
        <end position="870"/>
    </location>
</feature>
<evidence type="ECO:0000256" key="5">
    <source>
        <dbReference type="ARBA" id="ARBA00023242"/>
    </source>
</evidence>
<evidence type="ECO:0000256" key="7">
    <source>
        <dbReference type="SAM" id="MobiDB-lite"/>
    </source>
</evidence>
<feature type="region of interest" description="Disordered" evidence="7">
    <location>
        <begin position="1"/>
        <end position="46"/>
    </location>
</feature>
<dbReference type="PANTHER" id="PTHR23183">
    <property type="entry name" value="NOP14"/>
    <property type="match status" value="1"/>
</dbReference>
<dbReference type="InterPro" id="IPR007276">
    <property type="entry name" value="Nop14"/>
</dbReference>
<dbReference type="GO" id="GO:0032040">
    <property type="term" value="C:small-subunit processome"/>
    <property type="evidence" value="ECO:0007669"/>
    <property type="project" value="InterPro"/>
</dbReference>
<keyword evidence="4" id="KW-0698">rRNA processing</keyword>
<keyword evidence="5" id="KW-0539">Nucleus</keyword>
<comment type="similarity">
    <text evidence="2">Belongs to the NOP14 family.</text>
</comment>
<keyword evidence="9" id="KW-1185">Reference proteome</keyword>
<evidence type="ECO:0008006" key="10">
    <source>
        <dbReference type="Google" id="ProtNLM"/>
    </source>
</evidence>
<gene>
    <name evidence="8" type="ORF">HMN09_01143700</name>
</gene>
<feature type="compositionally biased region" description="Low complexity" evidence="7">
    <location>
        <begin position="1"/>
        <end position="18"/>
    </location>
</feature>
<dbReference type="Proteomes" id="UP000613580">
    <property type="component" value="Unassembled WGS sequence"/>
</dbReference>
<dbReference type="GO" id="GO:0030490">
    <property type="term" value="P:maturation of SSU-rRNA"/>
    <property type="evidence" value="ECO:0007669"/>
    <property type="project" value="TreeGrafter"/>
</dbReference>
<reference evidence="8" key="1">
    <citation type="submission" date="2020-05" db="EMBL/GenBank/DDBJ databases">
        <title>Mycena genomes resolve the evolution of fungal bioluminescence.</title>
        <authorList>
            <person name="Tsai I.J."/>
        </authorList>
    </citation>
    <scope>NUCLEOTIDE SEQUENCE</scope>
    <source>
        <strain evidence="8">110903Hualien_Pintung</strain>
    </source>
</reference>
<name>A0A8H6VXT9_MYCCL</name>
<evidence type="ECO:0000256" key="2">
    <source>
        <dbReference type="ARBA" id="ARBA00007466"/>
    </source>
</evidence>
<dbReference type="GO" id="GO:0030692">
    <property type="term" value="C:Noc4p-Nop14p complex"/>
    <property type="evidence" value="ECO:0007669"/>
    <property type="project" value="TreeGrafter"/>
</dbReference>
<feature type="compositionally biased region" description="Acidic residues" evidence="7">
    <location>
        <begin position="359"/>
        <end position="372"/>
    </location>
</feature>
<evidence type="ECO:0000256" key="3">
    <source>
        <dbReference type="ARBA" id="ARBA00022517"/>
    </source>
</evidence>
<sequence>MGKGSQLSQLKSALSKAGVTGNPQQAKKGKRKRVSGSQEKDKVKRAAKLDEIQKRLNPFDVKVTKLKHDVGGRKVKGVVGKPAQSRQAGLEQRKKTLLKEYEEKGRAGGILDRRFGENDPSMSVEDRMLERFTRERQRASKGVAFNLEDEDELTHYGQSLSKLDDDFDGTGLRMDEDDEEEEEGNQMDADVVRKTHFKGFSDDEEDEPDRVKSKAEVMAEVIAKSKAHKLQHQMEREEEDNVRHELDQQFDDLRALLFAAPKPDAQPDAPAEKATLMDTDLVPVDASYDQRVRELAFDTRAKPKDRMKTEEEVARAEKEALEKAERARRKRMLGLEESDSEDEGGRAKKRRKRERGGDDLEDDFELDGDADAWEGIGAGLGEDQRQEESEEDEEEGDEEESGDDEEDPEDDEESEVEGDHEDLTSTPKPSKGKPDKQKELPFTFPCPATHEELLEILDDVDAADVPTVIQRIRSLFHTSLAPENKFKLQALAGVLIDHVLYVSSDFALVTSLLPHLFALTKAYPVQTAEHFVAKLTLMHKNLRRGLSRGALDPSSKTWPGLPELTLLRIIGAAWPTSDLNHAVVSPTRVLISAYLGLARVRSAADIASGLFLCTLVLQFETLSKRFVPEAVNLAVNAILHLAPHGFKHAKDVPGSFPIPDFQIDLALKKIAKDVGKPDLAALLVNADTVEAKSQLLLLAVDLLSRFAEMYKPLDGFIELYTPILEILSRIKDTHPRIANTVTALTRLLKFAAQSRRPLFLQAHKPIPIPTYVPKFEMSKSSYLRNQDPDKERNEAAKLRAQYKQERKGAIRELRKDARFLAGVEQERQREKDKAYGERMARVHGEIQVERAEEKRMEREKAKDKKRAGRK</sequence>
<dbReference type="AlphaFoldDB" id="A0A8H6VXT9"/>
<comment type="subcellular location">
    <subcellularLocation>
        <location evidence="1">Nucleus</location>
        <location evidence="1">Nucleolus</location>
    </subcellularLocation>
</comment>
<protein>
    <recommendedName>
        <fullName evidence="10">Nop14-like protein</fullName>
    </recommendedName>
</protein>
<feature type="compositionally biased region" description="Basic and acidic residues" evidence="7">
    <location>
        <begin position="91"/>
        <end position="101"/>
    </location>
</feature>
<comment type="function">
    <text evidence="6">Involved in nucleolar processing of pre-18S ribosomal RNA. Has a role in the nuclear export of 40S pre-ribosomal subunit to the cytoplasm.</text>
</comment>
<feature type="compositionally biased region" description="Acidic residues" evidence="7">
    <location>
        <begin position="175"/>
        <end position="185"/>
    </location>
</feature>
<evidence type="ECO:0000313" key="8">
    <source>
        <dbReference type="EMBL" id="KAF7294153.1"/>
    </source>
</evidence>
<proteinExistence type="inferred from homology"/>
<dbReference type="PANTHER" id="PTHR23183:SF0">
    <property type="entry name" value="NUCLEOLAR PROTEIN 14"/>
    <property type="match status" value="1"/>
</dbReference>
<dbReference type="OrthoDB" id="441771at2759"/>
<feature type="compositionally biased region" description="Basic and acidic residues" evidence="7">
    <location>
        <begin position="295"/>
        <end position="325"/>
    </location>
</feature>
<feature type="compositionally biased region" description="Acidic residues" evidence="7">
    <location>
        <begin position="388"/>
        <end position="420"/>
    </location>
</feature>
<feature type="region of interest" description="Disordered" evidence="7">
    <location>
        <begin position="156"/>
        <end position="190"/>
    </location>
</feature>
<evidence type="ECO:0000313" key="9">
    <source>
        <dbReference type="Proteomes" id="UP000613580"/>
    </source>
</evidence>
<dbReference type="EMBL" id="JACAZE010000019">
    <property type="protein sequence ID" value="KAF7294153.1"/>
    <property type="molecule type" value="Genomic_DNA"/>
</dbReference>
<organism evidence="8 9">
    <name type="scientific">Mycena chlorophos</name>
    <name type="common">Agaric fungus</name>
    <name type="synonym">Agaricus chlorophos</name>
    <dbReference type="NCBI Taxonomy" id="658473"/>
    <lineage>
        <taxon>Eukaryota</taxon>
        <taxon>Fungi</taxon>
        <taxon>Dikarya</taxon>
        <taxon>Basidiomycota</taxon>
        <taxon>Agaricomycotina</taxon>
        <taxon>Agaricomycetes</taxon>
        <taxon>Agaricomycetidae</taxon>
        <taxon>Agaricales</taxon>
        <taxon>Marasmiineae</taxon>
        <taxon>Mycenaceae</taxon>
        <taxon>Mycena</taxon>
    </lineage>
</organism>
<dbReference type="Pfam" id="PF04147">
    <property type="entry name" value="Nop14"/>
    <property type="match status" value="1"/>
</dbReference>
<evidence type="ECO:0000256" key="4">
    <source>
        <dbReference type="ARBA" id="ARBA00022552"/>
    </source>
</evidence>
<keyword evidence="3" id="KW-0690">Ribosome biogenesis</keyword>
<feature type="compositionally biased region" description="Basic and acidic residues" evidence="7">
    <location>
        <begin position="846"/>
        <end position="862"/>
    </location>
</feature>
<evidence type="ECO:0000256" key="1">
    <source>
        <dbReference type="ARBA" id="ARBA00004604"/>
    </source>
</evidence>